<proteinExistence type="predicted"/>
<organism evidence="1 2">
    <name type="scientific">Pyrobaculum ferrireducens</name>
    <dbReference type="NCBI Taxonomy" id="1104324"/>
    <lineage>
        <taxon>Archaea</taxon>
        <taxon>Thermoproteota</taxon>
        <taxon>Thermoprotei</taxon>
        <taxon>Thermoproteales</taxon>
        <taxon>Thermoproteaceae</taxon>
        <taxon>Pyrobaculum</taxon>
    </lineage>
</organism>
<reference evidence="1 2" key="1">
    <citation type="journal article" date="2012" name="J. Bacteriol.">
        <title>Complete genome sequence of strain 1860, a crenarchaeon of the genus pyrobaculum able to grow with various electron acceptors.</title>
        <authorList>
            <person name="Mardanov A.V."/>
            <person name="Gumerov V.M."/>
            <person name="Slobodkina G.B."/>
            <person name="Beletsky A.V."/>
            <person name="Bonch-Osmolovskaya E.A."/>
            <person name="Ravin N.V."/>
            <person name="Skryabin K.G."/>
        </authorList>
    </citation>
    <scope>NUCLEOTIDE SEQUENCE [LARGE SCALE GENOMIC DNA]</scope>
    <source>
        <strain evidence="1 2">1860</strain>
    </source>
</reference>
<protein>
    <submittedName>
        <fullName evidence="1">Uncharacterized protein</fullName>
    </submittedName>
</protein>
<dbReference type="AlphaFoldDB" id="G7VHC1"/>
<dbReference type="HOGENOM" id="CLU_1674057_0_0_2"/>
<keyword evidence="2" id="KW-1185">Reference proteome</keyword>
<dbReference type="Proteomes" id="UP000005867">
    <property type="component" value="Chromosome"/>
</dbReference>
<evidence type="ECO:0000313" key="1">
    <source>
        <dbReference type="EMBL" id="AET32024.1"/>
    </source>
</evidence>
<dbReference type="BioCyc" id="PSP1104324:GJSN-562-MONOMER"/>
<dbReference type="KEGG" id="pyr:P186_0572"/>
<accession>G7VHC1</accession>
<evidence type="ECO:0000313" key="2">
    <source>
        <dbReference type="Proteomes" id="UP000005867"/>
    </source>
</evidence>
<sequence length="157" mass="17933">MAVANPTLQVGVRFLAGVYLDMVVRRSVAVPLLLDGSQLLDYLKLERIYRLAKKVVVEYLVQSYNGRSAGCFRVWHEVKETVRRLGLPSAYAQQAVKDAVETYNAWATAGERPPEIRKVSPYTDEMAWRLDSATALSIRLMSGRHIAELWPHKRFWL</sequence>
<dbReference type="STRING" id="1104324.P186_0572"/>
<gene>
    <name evidence="1" type="ORF">P186_0572</name>
</gene>
<dbReference type="eggNOG" id="arCOG00679">
    <property type="taxonomic scope" value="Archaea"/>
</dbReference>
<dbReference type="EMBL" id="CP003098">
    <property type="protein sequence ID" value="AET32024.1"/>
    <property type="molecule type" value="Genomic_DNA"/>
</dbReference>
<name>G7VHC1_9CREN</name>